<evidence type="ECO:0000259" key="1">
    <source>
        <dbReference type="Pfam" id="PF09413"/>
    </source>
</evidence>
<evidence type="ECO:0000313" key="3">
    <source>
        <dbReference type="Proteomes" id="UP000048926"/>
    </source>
</evidence>
<protein>
    <recommendedName>
        <fullName evidence="1">DUF2007 domain-containing protein</fullName>
    </recommendedName>
</protein>
<dbReference type="EMBL" id="CXST01000001">
    <property type="protein sequence ID" value="CTQ42815.1"/>
    <property type="molecule type" value="Genomic_DNA"/>
</dbReference>
<dbReference type="KEGG" id="lagg:B0E33_23940"/>
<feature type="domain" description="DUF2007" evidence="1">
    <location>
        <begin position="1"/>
        <end position="65"/>
    </location>
</feature>
<dbReference type="RefSeq" id="WP_055654874.1">
    <property type="nucleotide sequence ID" value="NZ_CP045622.1"/>
</dbReference>
<keyword evidence="3" id="KW-1185">Reference proteome</keyword>
<dbReference type="Gene3D" id="3.30.70.790">
    <property type="entry name" value="UreE, C-terminal domain"/>
    <property type="match status" value="1"/>
</dbReference>
<dbReference type="SUPFAM" id="SSF54913">
    <property type="entry name" value="GlnB-like"/>
    <property type="match status" value="1"/>
</dbReference>
<dbReference type="Pfam" id="PF09413">
    <property type="entry name" value="DUF2007"/>
    <property type="match status" value="1"/>
</dbReference>
<sequence length="78" mass="8715">MEELVRTNDPVLISFLESILEDAGIKHFVADGNMSILEGSLAMIPRRILVDSDQIQMARKLVRDAGLEHELRPESGRA</sequence>
<dbReference type="STRING" id="187304.B0E33_23940"/>
<reference evidence="3" key="1">
    <citation type="submission" date="2015-07" db="EMBL/GenBank/DDBJ databases">
        <authorList>
            <person name="Rodrigo-Torres Lidia"/>
            <person name="Arahal R.David."/>
        </authorList>
    </citation>
    <scope>NUCLEOTIDE SEQUENCE [LARGE SCALE GENOMIC DNA]</scope>
    <source>
        <strain evidence="3">CECT 4801</strain>
    </source>
</reference>
<gene>
    <name evidence="2" type="ORF">LAL4801_01252</name>
</gene>
<organism evidence="2 3">
    <name type="scientific">Roseibium aggregatum</name>
    <dbReference type="NCBI Taxonomy" id="187304"/>
    <lineage>
        <taxon>Bacteria</taxon>
        <taxon>Pseudomonadati</taxon>
        <taxon>Pseudomonadota</taxon>
        <taxon>Alphaproteobacteria</taxon>
        <taxon>Hyphomicrobiales</taxon>
        <taxon>Stappiaceae</taxon>
        <taxon>Roseibium</taxon>
    </lineage>
</organism>
<proteinExistence type="predicted"/>
<dbReference type="Proteomes" id="UP000048926">
    <property type="component" value="Unassembled WGS sequence"/>
</dbReference>
<dbReference type="AlphaFoldDB" id="A0A0M6XYA6"/>
<dbReference type="InterPro" id="IPR011322">
    <property type="entry name" value="N-reg_PII-like_a/b"/>
</dbReference>
<dbReference type="InterPro" id="IPR018551">
    <property type="entry name" value="DUF2007"/>
</dbReference>
<dbReference type="OrthoDB" id="5297170at2"/>
<accession>A0A0M6XYA6</accession>
<name>A0A0M6XYA6_9HYPH</name>
<evidence type="ECO:0000313" key="2">
    <source>
        <dbReference type="EMBL" id="CTQ42815.1"/>
    </source>
</evidence>